<evidence type="ECO:0000256" key="2">
    <source>
        <dbReference type="ARBA" id="ARBA00009347"/>
    </source>
</evidence>
<dbReference type="InterPro" id="IPR006091">
    <property type="entry name" value="Acyl-CoA_Oxase/DH_mid-dom"/>
</dbReference>
<sequence length="383" mass="42623">MELLEDSIVPKHAHEIKAEAREFAREHIEPNAQEHFQDGTYPEAILEAGQKANLVAQDIPEEWGGRGLDLPQLLALTEEFYRADAGIALTLQLASFGCEITYKYGSDEQCAEYIRPVAEGTQRSGLAVSEPETGSDLAGMQTTAEKDGDEYVLNGEKYWIGNGVEADWVTVYARTGDDEDNRYGNHSMFIVPTDTDGYEAEHIPEKMAMRASKQAHIEFDDCRIPESNLIGHEGAGFMMLAEFFNHGRVIVSGHSLGLAAAAIEETWEFVHGREEFGRTINEFQAVQHGLSDMLIAFERARALAWRACEKVHNGEQAGYWAALAKTNATEAAVEISEQGMQFHGGRSVLDERRIARVFRDARIPVIYEGANEIQRNLIYGQAP</sequence>
<dbReference type="FunFam" id="2.40.110.10:FF:000002">
    <property type="entry name" value="Acyl-CoA dehydrogenase fadE12"/>
    <property type="match status" value="1"/>
</dbReference>
<dbReference type="SUPFAM" id="SSF47203">
    <property type="entry name" value="Acyl-CoA dehydrogenase C-terminal domain-like"/>
    <property type="match status" value="1"/>
</dbReference>
<dbReference type="Pfam" id="PF02771">
    <property type="entry name" value="Acyl-CoA_dh_N"/>
    <property type="match status" value="1"/>
</dbReference>
<dbReference type="InterPro" id="IPR036250">
    <property type="entry name" value="AcylCo_DH-like_C"/>
</dbReference>
<dbReference type="PIRSF" id="PIRSF016578">
    <property type="entry name" value="HsaA"/>
    <property type="match status" value="1"/>
</dbReference>
<evidence type="ECO:0000259" key="7">
    <source>
        <dbReference type="Pfam" id="PF00441"/>
    </source>
</evidence>
<dbReference type="GO" id="GO:0003995">
    <property type="term" value="F:acyl-CoA dehydrogenase activity"/>
    <property type="evidence" value="ECO:0007669"/>
    <property type="project" value="TreeGrafter"/>
</dbReference>
<evidence type="ECO:0000256" key="6">
    <source>
        <dbReference type="RuleBase" id="RU362125"/>
    </source>
</evidence>
<dbReference type="GO" id="GO:0050660">
    <property type="term" value="F:flavin adenine dinucleotide binding"/>
    <property type="evidence" value="ECO:0007669"/>
    <property type="project" value="InterPro"/>
</dbReference>
<evidence type="ECO:0000259" key="9">
    <source>
        <dbReference type="Pfam" id="PF02771"/>
    </source>
</evidence>
<dbReference type="PANTHER" id="PTHR43884">
    <property type="entry name" value="ACYL-COA DEHYDROGENASE"/>
    <property type="match status" value="1"/>
</dbReference>
<accession>L9W4M9</accession>
<dbReference type="EMBL" id="AOHX01000039">
    <property type="protein sequence ID" value="ELY44419.1"/>
    <property type="molecule type" value="Genomic_DNA"/>
</dbReference>
<dbReference type="Gene3D" id="2.40.110.10">
    <property type="entry name" value="Butyryl-CoA Dehydrogenase, subunit A, domain 2"/>
    <property type="match status" value="1"/>
</dbReference>
<dbReference type="InterPro" id="IPR009075">
    <property type="entry name" value="AcylCo_DH/oxidase_C"/>
</dbReference>
<dbReference type="Gene3D" id="1.20.140.10">
    <property type="entry name" value="Butyryl-CoA Dehydrogenase, subunit A, domain 3"/>
    <property type="match status" value="1"/>
</dbReference>
<gene>
    <name evidence="10" type="ORF">C495_10969</name>
</gene>
<dbReference type="PATRIC" id="fig|1230460.4.peg.2227"/>
<comment type="cofactor">
    <cofactor evidence="1 6">
        <name>FAD</name>
        <dbReference type="ChEBI" id="CHEBI:57692"/>
    </cofactor>
</comment>
<reference evidence="10 11" key="1">
    <citation type="journal article" date="2014" name="PLoS Genet.">
        <title>Phylogenetically driven sequencing of extremely halophilic archaea reveals strategies for static and dynamic osmo-response.</title>
        <authorList>
            <person name="Becker E.A."/>
            <person name="Seitzer P.M."/>
            <person name="Tritt A."/>
            <person name="Larsen D."/>
            <person name="Krusor M."/>
            <person name="Yao A.I."/>
            <person name="Wu D."/>
            <person name="Madern D."/>
            <person name="Eisen J.A."/>
            <person name="Darling A.E."/>
            <person name="Facciotti M.T."/>
        </authorList>
    </citation>
    <scope>NUCLEOTIDE SEQUENCE [LARGE SCALE GENOMIC DNA]</scope>
    <source>
        <strain evidence="10 11">JCM 14089</strain>
    </source>
</reference>
<dbReference type="Pfam" id="PF02770">
    <property type="entry name" value="Acyl-CoA_dh_M"/>
    <property type="match status" value="1"/>
</dbReference>
<feature type="domain" description="Acyl-CoA dehydrogenase/oxidase C-terminal" evidence="7">
    <location>
        <begin position="234"/>
        <end position="379"/>
    </location>
</feature>
<dbReference type="STRING" id="1230460.C495_10969"/>
<dbReference type="InterPro" id="IPR013786">
    <property type="entry name" value="AcylCoA_DH/ox_N"/>
</dbReference>
<keyword evidence="11" id="KW-1185">Reference proteome</keyword>
<keyword evidence="3 6" id="KW-0285">Flavoprotein</keyword>
<evidence type="ECO:0000256" key="1">
    <source>
        <dbReference type="ARBA" id="ARBA00001974"/>
    </source>
</evidence>
<evidence type="ECO:0000313" key="11">
    <source>
        <dbReference type="Proteomes" id="UP000011661"/>
    </source>
</evidence>
<dbReference type="OrthoDB" id="275197at2157"/>
<organism evidence="10 11">
    <name type="scientific">Natronorubrum sulfidifaciens JCM 14089</name>
    <dbReference type="NCBI Taxonomy" id="1230460"/>
    <lineage>
        <taxon>Archaea</taxon>
        <taxon>Methanobacteriati</taxon>
        <taxon>Methanobacteriota</taxon>
        <taxon>Stenosarchaea group</taxon>
        <taxon>Halobacteria</taxon>
        <taxon>Halobacteriales</taxon>
        <taxon>Natrialbaceae</taxon>
        <taxon>Natronorubrum</taxon>
    </lineage>
</organism>
<name>L9W4M9_9EURY</name>
<feature type="domain" description="Acyl-CoA dehydrogenase/oxidase N-terminal" evidence="9">
    <location>
        <begin position="13"/>
        <end position="120"/>
    </location>
</feature>
<dbReference type="InterPro" id="IPR009100">
    <property type="entry name" value="AcylCoA_DH/oxidase_NM_dom_sf"/>
</dbReference>
<dbReference type="PANTHER" id="PTHR43884:SF12">
    <property type="entry name" value="ISOVALERYL-COA DEHYDROGENASE, MITOCHONDRIAL-RELATED"/>
    <property type="match status" value="1"/>
</dbReference>
<dbReference type="FunFam" id="1.20.140.10:FF:000004">
    <property type="entry name" value="Acyl-CoA dehydrogenase FadE25"/>
    <property type="match status" value="1"/>
</dbReference>
<evidence type="ECO:0000256" key="4">
    <source>
        <dbReference type="ARBA" id="ARBA00022827"/>
    </source>
</evidence>
<keyword evidence="5 6" id="KW-0560">Oxidoreductase</keyword>
<keyword evidence="4 6" id="KW-0274">FAD</keyword>
<dbReference type="eggNOG" id="arCOG01707">
    <property type="taxonomic scope" value="Archaea"/>
</dbReference>
<comment type="similarity">
    <text evidence="2 6">Belongs to the acyl-CoA dehydrogenase family.</text>
</comment>
<dbReference type="Gene3D" id="1.10.540.10">
    <property type="entry name" value="Acyl-CoA dehydrogenase/oxidase, N-terminal domain"/>
    <property type="match status" value="1"/>
</dbReference>
<evidence type="ECO:0000259" key="8">
    <source>
        <dbReference type="Pfam" id="PF02770"/>
    </source>
</evidence>
<dbReference type="CDD" id="cd00567">
    <property type="entry name" value="ACAD"/>
    <property type="match status" value="1"/>
</dbReference>
<proteinExistence type="inferred from homology"/>
<evidence type="ECO:0000256" key="3">
    <source>
        <dbReference type="ARBA" id="ARBA00022630"/>
    </source>
</evidence>
<comment type="caution">
    <text evidence="10">The sequence shown here is derived from an EMBL/GenBank/DDBJ whole genome shotgun (WGS) entry which is preliminary data.</text>
</comment>
<dbReference type="AlphaFoldDB" id="L9W4M9"/>
<dbReference type="SUPFAM" id="SSF56645">
    <property type="entry name" value="Acyl-CoA dehydrogenase NM domain-like"/>
    <property type="match status" value="1"/>
</dbReference>
<dbReference type="Pfam" id="PF00441">
    <property type="entry name" value="Acyl-CoA_dh_1"/>
    <property type="match status" value="1"/>
</dbReference>
<feature type="domain" description="Acyl-CoA oxidase/dehydrogenase middle" evidence="8">
    <location>
        <begin position="126"/>
        <end position="222"/>
    </location>
</feature>
<evidence type="ECO:0000256" key="5">
    <source>
        <dbReference type="ARBA" id="ARBA00023002"/>
    </source>
</evidence>
<dbReference type="InterPro" id="IPR037069">
    <property type="entry name" value="AcylCoA_DH/ox_N_sf"/>
</dbReference>
<dbReference type="Proteomes" id="UP000011661">
    <property type="component" value="Unassembled WGS sequence"/>
</dbReference>
<dbReference type="RefSeq" id="WP_008162823.1">
    <property type="nucleotide sequence ID" value="NZ_AOHX01000039.1"/>
</dbReference>
<evidence type="ECO:0000313" key="10">
    <source>
        <dbReference type="EMBL" id="ELY44419.1"/>
    </source>
</evidence>
<protein>
    <submittedName>
        <fullName evidence="10">Acyl-CoA dehydrogenase</fullName>
    </submittedName>
</protein>
<dbReference type="InterPro" id="IPR046373">
    <property type="entry name" value="Acyl-CoA_Oxase/DH_mid-dom_sf"/>
</dbReference>